<dbReference type="Pfam" id="PF00005">
    <property type="entry name" value="ABC_tran"/>
    <property type="match status" value="1"/>
</dbReference>
<dbReference type="SMART" id="SM00382">
    <property type="entry name" value="AAA"/>
    <property type="match status" value="1"/>
</dbReference>
<feature type="transmembrane region" description="Helical" evidence="8">
    <location>
        <begin position="154"/>
        <end position="172"/>
    </location>
</feature>
<evidence type="ECO:0000256" key="8">
    <source>
        <dbReference type="SAM" id="Phobius"/>
    </source>
</evidence>
<keyword evidence="7 8" id="KW-0472">Membrane</keyword>
<dbReference type="Gene3D" id="3.40.50.300">
    <property type="entry name" value="P-loop containing nucleotide triphosphate hydrolases"/>
    <property type="match status" value="1"/>
</dbReference>
<keyword evidence="11" id="KW-0378">Hydrolase</keyword>
<proteinExistence type="predicted"/>
<evidence type="ECO:0000313" key="11">
    <source>
        <dbReference type="EMBL" id="SUN44786.1"/>
    </source>
</evidence>
<dbReference type="Proteomes" id="UP000254461">
    <property type="component" value="Unassembled WGS sequence"/>
</dbReference>
<dbReference type="Gene3D" id="1.20.1560.10">
    <property type="entry name" value="ABC transporter type 1, transmembrane domain"/>
    <property type="match status" value="1"/>
</dbReference>
<dbReference type="GO" id="GO:0005524">
    <property type="term" value="F:ATP binding"/>
    <property type="evidence" value="ECO:0007669"/>
    <property type="project" value="UniProtKB-KW"/>
</dbReference>
<feature type="transmembrane region" description="Helical" evidence="8">
    <location>
        <begin position="16"/>
        <end position="33"/>
    </location>
</feature>
<sequence>MKTLRFFWFYFKRYKLSFVVIFFAIVLATYLQVKAPVFLGDSLAELGEWVQRYYKAQALSKMTGQPLVEPSMAPFRTVMGKLLLTYLFIAAANLIYSLLFTRIISHSTNRMRKGLFGKLERLTVGFFDSHKDGAILSRFTSDLDNIQNSMNQSLIQVLTNIALYIGLVLMMFRQDSRLALVTIASTPVALILLVVIITMARKYTDLQQKEVSALNAYMDEKISGQKAIIVQGVQQDAIDGFIEHNERVRAATFKGRLFAGLLFPVMNGMSLLNTAIVIFAGSTIVLGDKSMSTAAALGLVVTFVQYSQQYYQPIMQIASSWGELQLAFTGAGRIQEMFDEKEEVRPEHAPVFTALKEGVEIKHVDFGYLPGQKILSDVSISAPKGKMVAVVGPTGSGKTTIMNLINRFYDVDAGSITFDGRDIREYDLDSLRQQVGIVLQESVLFSGTIADNIRFGNQTISQEEVETAARATHIHDFIMSLPDGYQTQVSDDENVFSTGQKQLISIARTLLTDPQVLILDEATSNVDTVTESKIQKAMEAIVAGRTSFVIAHRLKTILNADEIIVLKDGKVIEQGNHHELLRQKGFYAELYHNQFVFE</sequence>
<evidence type="ECO:0000259" key="10">
    <source>
        <dbReference type="PROSITE" id="PS50929"/>
    </source>
</evidence>
<keyword evidence="6 8" id="KW-1133">Transmembrane helix</keyword>
<evidence type="ECO:0000256" key="7">
    <source>
        <dbReference type="ARBA" id="ARBA00023136"/>
    </source>
</evidence>
<keyword evidence="5 11" id="KW-0067">ATP-binding</keyword>
<dbReference type="InterPro" id="IPR003593">
    <property type="entry name" value="AAA+_ATPase"/>
</dbReference>
<dbReference type="GO" id="GO:0005886">
    <property type="term" value="C:plasma membrane"/>
    <property type="evidence" value="ECO:0007669"/>
    <property type="project" value="UniProtKB-SubCell"/>
</dbReference>
<dbReference type="PROSITE" id="PS50893">
    <property type="entry name" value="ABC_TRANSPORTER_2"/>
    <property type="match status" value="1"/>
</dbReference>
<feature type="domain" description="ABC transporter" evidence="9">
    <location>
        <begin position="359"/>
        <end position="593"/>
    </location>
</feature>
<dbReference type="InterPro" id="IPR003439">
    <property type="entry name" value="ABC_transporter-like_ATP-bd"/>
</dbReference>
<evidence type="ECO:0000256" key="3">
    <source>
        <dbReference type="ARBA" id="ARBA00022692"/>
    </source>
</evidence>
<evidence type="ECO:0000256" key="1">
    <source>
        <dbReference type="ARBA" id="ARBA00004651"/>
    </source>
</evidence>
<dbReference type="InterPro" id="IPR011527">
    <property type="entry name" value="ABC1_TM_dom"/>
</dbReference>
<dbReference type="PANTHER" id="PTHR43394:SF1">
    <property type="entry name" value="ATP-BINDING CASSETTE SUB-FAMILY B MEMBER 10, MITOCHONDRIAL"/>
    <property type="match status" value="1"/>
</dbReference>
<dbReference type="FunFam" id="3.40.50.300:FF:000287">
    <property type="entry name" value="Multidrug ABC transporter ATP-binding protein"/>
    <property type="match status" value="1"/>
</dbReference>
<evidence type="ECO:0000256" key="4">
    <source>
        <dbReference type="ARBA" id="ARBA00022741"/>
    </source>
</evidence>
<evidence type="ECO:0000256" key="6">
    <source>
        <dbReference type="ARBA" id="ARBA00022989"/>
    </source>
</evidence>
<dbReference type="GO" id="GO:0015421">
    <property type="term" value="F:ABC-type oligopeptide transporter activity"/>
    <property type="evidence" value="ECO:0007669"/>
    <property type="project" value="TreeGrafter"/>
</dbReference>
<gene>
    <name evidence="11" type="primary">yheH_1</name>
    <name evidence="11" type="ORF">NCTC12092_00222</name>
</gene>
<dbReference type="RefSeq" id="WP_115250534.1">
    <property type="nucleotide sequence ID" value="NZ_UHFF01000002.1"/>
</dbReference>
<evidence type="ECO:0000313" key="12">
    <source>
        <dbReference type="Proteomes" id="UP000254461"/>
    </source>
</evidence>
<keyword evidence="3 8" id="KW-0812">Transmembrane</keyword>
<accession>A0A380JM94</accession>
<dbReference type="PROSITE" id="PS50929">
    <property type="entry name" value="ABC_TM1F"/>
    <property type="match status" value="1"/>
</dbReference>
<feature type="transmembrane region" description="Helical" evidence="8">
    <location>
        <begin position="83"/>
        <end position="104"/>
    </location>
</feature>
<feature type="transmembrane region" description="Helical" evidence="8">
    <location>
        <begin position="257"/>
        <end position="284"/>
    </location>
</feature>
<keyword evidence="2" id="KW-0813">Transport</keyword>
<evidence type="ECO:0000259" key="9">
    <source>
        <dbReference type="PROSITE" id="PS50893"/>
    </source>
</evidence>
<comment type="subcellular location">
    <subcellularLocation>
        <location evidence="1">Cell membrane</location>
        <topology evidence="1">Multi-pass membrane protein</topology>
    </subcellularLocation>
</comment>
<dbReference type="EMBL" id="UHFF01000002">
    <property type="protein sequence ID" value="SUN44786.1"/>
    <property type="molecule type" value="Genomic_DNA"/>
</dbReference>
<dbReference type="PANTHER" id="PTHR43394">
    <property type="entry name" value="ATP-DEPENDENT PERMEASE MDL1, MITOCHONDRIAL"/>
    <property type="match status" value="1"/>
</dbReference>
<keyword evidence="4" id="KW-0547">Nucleotide-binding</keyword>
<name>A0A380JM94_9STRE</name>
<dbReference type="InterPro" id="IPR039421">
    <property type="entry name" value="Type_1_exporter"/>
</dbReference>
<evidence type="ECO:0000256" key="5">
    <source>
        <dbReference type="ARBA" id="ARBA00022840"/>
    </source>
</evidence>
<feature type="domain" description="ABC transmembrane type-1" evidence="10">
    <location>
        <begin position="19"/>
        <end position="326"/>
    </location>
</feature>
<dbReference type="CDD" id="cd18547">
    <property type="entry name" value="ABC_6TM_Tm288_like"/>
    <property type="match status" value="1"/>
</dbReference>
<feature type="transmembrane region" description="Helical" evidence="8">
    <location>
        <begin position="178"/>
        <end position="200"/>
    </location>
</feature>
<organism evidence="11 12">
    <name type="scientific">Streptococcus equi subsp. equi</name>
    <dbReference type="NCBI Taxonomy" id="148942"/>
    <lineage>
        <taxon>Bacteria</taxon>
        <taxon>Bacillati</taxon>
        <taxon>Bacillota</taxon>
        <taxon>Bacilli</taxon>
        <taxon>Lactobacillales</taxon>
        <taxon>Streptococcaceae</taxon>
        <taxon>Streptococcus</taxon>
    </lineage>
</organism>
<dbReference type="InterPro" id="IPR036640">
    <property type="entry name" value="ABC1_TM_sf"/>
</dbReference>
<evidence type="ECO:0000256" key="2">
    <source>
        <dbReference type="ARBA" id="ARBA00022448"/>
    </source>
</evidence>
<dbReference type="AlphaFoldDB" id="A0A380JM94"/>
<dbReference type="SUPFAM" id="SSF52540">
    <property type="entry name" value="P-loop containing nucleoside triphosphate hydrolases"/>
    <property type="match status" value="1"/>
</dbReference>
<dbReference type="EC" id="3.6.3.-" evidence="11"/>
<dbReference type="GO" id="GO:0016887">
    <property type="term" value="F:ATP hydrolysis activity"/>
    <property type="evidence" value="ECO:0007669"/>
    <property type="project" value="InterPro"/>
</dbReference>
<protein>
    <submittedName>
        <fullName evidence="11">ABC transporter ATP-binding protein</fullName>
        <ecNumber evidence="11">3.6.3.-</ecNumber>
    </submittedName>
</protein>
<reference evidence="11 12" key="1">
    <citation type="submission" date="2018-06" db="EMBL/GenBank/DDBJ databases">
        <authorList>
            <consortium name="Pathogen Informatics"/>
            <person name="Doyle S."/>
        </authorList>
    </citation>
    <scope>NUCLEOTIDE SEQUENCE [LARGE SCALE GENOMIC DNA]</scope>
    <source>
        <strain evidence="11 12">NCTC12092</strain>
    </source>
</reference>
<dbReference type="Pfam" id="PF00664">
    <property type="entry name" value="ABC_membrane"/>
    <property type="match status" value="1"/>
</dbReference>
<dbReference type="InterPro" id="IPR027417">
    <property type="entry name" value="P-loop_NTPase"/>
</dbReference>
<dbReference type="SUPFAM" id="SSF90123">
    <property type="entry name" value="ABC transporter transmembrane region"/>
    <property type="match status" value="1"/>
</dbReference>